<evidence type="ECO:0000256" key="6">
    <source>
        <dbReference type="SAM" id="Coils"/>
    </source>
</evidence>
<evidence type="ECO:0000259" key="7">
    <source>
        <dbReference type="PROSITE" id="PS50109"/>
    </source>
</evidence>
<dbReference type="InterPro" id="IPR036890">
    <property type="entry name" value="HATPase_C_sf"/>
</dbReference>
<dbReference type="CDD" id="cd00082">
    <property type="entry name" value="HisKA"/>
    <property type="match status" value="1"/>
</dbReference>
<dbReference type="Proteomes" id="UP000612893">
    <property type="component" value="Unassembled WGS sequence"/>
</dbReference>
<dbReference type="SUPFAM" id="SSF55874">
    <property type="entry name" value="ATPase domain of HSP90 chaperone/DNA topoisomerase II/histidine kinase"/>
    <property type="match status" value="1"/>
</dbReference>
<dbReference type="InterPro" id="IPR003661">
    <property type="entry name" value="HisK_dim/P_dom"/>
</dbReference>
<dbReference type="SMART" id="SM00065">
    <property type="entry name" value="GAF"/>
    <property type="match status" value="2"/>
</dbReference>
<dbReference type="InterPro" id="IPR029016">
    <property type="entry name" value="GAF-like_dom_sf"/>
</dbReference>
<dbReference type="InterPro" id="IPR003594">
    <property type="entry name" value="HATPase_dom"/>
</dbReference>
<name>A0A934K3V0_9BACT</name>
<dbReference type="InterPro" id="IPR052023">
    <property type="entry name" value="Histidine_kinase_KdpD"/>
</dbReference>
<dbReference type="SMART" id="SM00387">
    <property type="entry name" value="HATPase_c"/>
    <property type="match status" value="1"/>
</dbReference>
<evidence type="ECO:0000256" key="5">
    <source>
        <dbReference type="ARBA" id="ARBA00023012"/>
    </source>
</evidence>
<evidence type="ECO:0000256" key="4">
    <source>
        <dbReference type="ARBA" id="ARBA00022777"/>
    </source>
</evidence>
<dbReference type="InterPro" id="IPR004358">
    <property type="entry name" value="Sig_transdc_His_kin-like_C"/>
</dbReference>
<evidence type="ECO:0000313" key="9">
    <source>
        <dbReference type="EMBL" id="MBJ7596837.1"/>
    </source>
</evidence>
<keyword evidence="6" id="KW-0175">Coiled coil</keyword>
<evidence type="ECO:0000256" key="1">
    <source>
        <dbReference type="ARBA" id="ARBA00000085"/>
    </source>
</evidence>
<dbReference type="NCBIfam" id="TIGR00229">
    <property type="entry name" value="sensory_box"/>
    <property type="match status" value="1"/>
</dbReference>
<dbReference type="InterPro" id="IPR005467">
    <property type="entry name" value="His_kinase_dom"/>
</dbReference>
<dbReference type="EC" id="2.7.13.3" evidence="2"/>
<evidence type="ECO:0000256" key="3">
    <source>
        <dbReference type="ARBA" id="ARBA00022553"/>
    </source>
</evidence>
<dbReference type="SMART" id="SM00388">
    <property type="entry name" value="HisKA"/>
    <property type="match status" value="1"/>
</dbReference>
<dbReference type="GO" id="GO:0005886">
    <property type="term" value="C:plasma membrane"/>
    <property type="evidence" value="ECO:0007669"/>
    <property type="project" value="TreeGrafter"/>
</dbReference>
<dbReference type="EMBL" id="JAEKNR010000024">
    <property type="protein sequence ID" value="MBJ7596837.1"/>
    <property type="molecule type" value="Genomic_DNA"/>
</dbReference>
<keyword evidence="5" id="KW-0902">Two-component regulatory system</keyword>
<evidence type="ECO:0000256" key="2">
    <source>
        <dbReference type="ARBA" id="ARBA00012438"/>
    </source>
</evidence>
<dbReference type="Pfam" id="PF00512">
    <property type="entry name" value="HisKA"/>
    <property type="match status" value="1"/>
</dbReference>
<accession>A0A934K3V0</accession>
<dbReference type="SUPFAM" id="SSF55781">
    <property type="entry name" value="GAF domain-like"/>
    <property type="match status" value="3"/>
</dbReference>
<dbReference type="Gene3D" id="3.30.450.20">
    <property type="entry name" value="PAS domain"/>
    <property type="match status" value="1"/>
</dbReference>
<dbReference type="Pfam" id="PF01590">
    <property type="entry name" value="GAF"/>
    <property type="match status" value="1"/>
</dbReference>
<dbReference type="PANTHER" id="PTHR45569:SF1">
    <property type="entry name" value="SENSOR PROTEIN KDPD"/>
    <property type="match status" value="1"/>
</dbReference>
<comment type="caution">
    <text evidence="9">The sequence shown here is derived from an EMBL/GenBank/DDBJ whole genome shotgun (WGS) entry which is preliminary data.</text>
</comment>
<dbReference type="SMART" id="SM00091">
    <property type="entry name" value="PAS"/>
    <property type="match status" value="1"/>
</dbReference>
<keyword evidence="10" id="KW-1185">Reference proteome</keyword>
<dbReference type="PROSITE" id="PS50112">
    <property type="entry name" value="PAS"/>
    <property type="match status" value="1"/>
</dbReference>
<dbReference type="SUPFAM" id="SSF55785">
    <property type="entry name" value="PYP-like sensor domain (PAS domain)"/>
    <property type="match status" value="1"/>
</dbReference>
<dbReference type="Pfam" id="PF02518">
    <property type="entry name" value="HATPase_c"/>
    <property type="match status" value="1"/>
</dbReference>
<dbReference type="InterPro" id="IPR035965">
    <property type="entry name" value="PAS-like_dom_sf"/>
</dbReference>
<dbReference type="PROSITE" id="PS50109">
    <property type="entry name" value="HIS_KIN"/>
    <property type="match status" value="1"/>
</dbReference>
<dbReference type="AlphaFoldDB" id="A0A934K3V0"/>
<keyword evidence="4" id="KW-0808">Transferase</keyword>
<proteinExistence type="predicted"/>
<organism evidence="9 10">
    <name type="scientific">Candidatus Nephthysia bennettiae</name>
    <dbReference type="NCBI Taxonomy" id="3127016"/>
    <lineage>
        <taxon>Bacteria</taxon>
        <taxon>Bacillati</taxon>
        <taxon>Candidatus Dormiibacterota</taxon>
        <taxon>Candidatus Dormibacteria</taxon>
        <taxon>Candidatus Dormibacterales</taxon>
        <taxon>Candidatus Dormibacteraceae</taxon>
        <taxon>Candidatus Nephthysia</taxon>
    </lineage>
</organism>
<comment type="catalytic activity">
    <reaction evidence="1">
        <text>ATP + protein L-histidine = ADP + protein N-phospho-L-histidine.</text>
        <dbReference type="EC" id="2.7.13.3"/>
    </reaction>
</comment>
<evidence type="ECO:0000259" key="8">
    <source>
        <dbReference type="PROSITE" id="PS50112"/>
    </source>
</evidence>
<dbReference type="Gene3D" id="3.30.565.10">
    <property type="entry name" value="Histidine kinase-like ATPase, C-terminal domain"/>
    <property type="match status" value="1"/>
</dbReference>
<dbReference type="Gene3D" id="1.10.287.130">
    <property type="match status" value="1"/>
</dbReference>
<keyword evidence="3" id="KW-0597">Phosphoprotein</keyword>
<dbReference type="SUPFAM" id="SSF47384">
    <property type="entry name" value="Homodimeric domain of signal transducing histidine kinase"/>
    <property type="match status" value="1"/>
</dbReference>
<dbReference type="PANTHER" id="PTHR45569">
    <property type="entry name" value="SENSOR PROTEIN KDPD"/>
    <property type="match status" value="1"/>
</dbReference>
<reference evidence="9" key="1">
    <citation type="submission" date="2020-10" db="EMBL/GenBank/DDBJ databases">
        <title>Ca. Dormibacterota MAGs.</title>
        <authorList>
            <person name="Montgomery K."/>
        </authorList>
    </citation>
    <scope>NUCLEOTIDE SEQUENCE [LARGE SCALE GENOMIC DNA]</scope>
    <source>
        <strain evidence="9">SC8812_S17_10</strain>
    </source>
</reference>
<feature type="domain" description="Histidine kinase" evidence="7">
    <location>
        <begin position="894"/>
        <end position="1110"/>
    </location>
</feature>
<protein>
    <recommendedName>
        <fullName evidence="2">histidine kinase</fullName>
        <ecNumber evidence="2">2.7.13.3</ecNumber>
    </recommendedName>
</protein>
<dbReference type="CDD" id="cd00075">
    <property type="entry name" value="HATPase"/>
    <property type="match status" value="1"/>
</dbReference>
<dbReference type="Pfam" id="PF13185">
    <property type="entry name" value="GAF_2"/>
    <property type="match status" value="1"/>
</dbReference>
<keyword evidence="4" id="KW-0418">Kinase</keyword>
<dbReference type="Gene3D" id="3.30.450.40">
    <property type="match status" value="3"/>
</dbReference>
<feature type="coiled-coil region" evidence="6">
    <location>
        <begin position="296"/>
        <end position="323"/>
    </location>
</feature>
<gene>
    <name evidence="9" type="ORF">JF922_01950</name>
</gene>
<dbReference type="PRINTS" id="PR00344">
    <property type="entry name" value="BCTRLSENSOR"/>
</dbReference>
<dbReference type="GO" id="GO:0000155">
    <property type="term" value="F:phosphorelay sensor kinase activity"/>
    <property type="evidence" value="ECO:0007669"/>
    <property type="project" value="InterPro"/>
</dbReference>
<dbReference type="InterPro" id="IPR013656">
    <property type="entry name" value="PAS_4"/>
</dbReference>
<dbReference type="InterPro" id="IPR036097">
    <property type="entry name" value="HisK_dim/P_sf"/>
</dbReference>
<evidence type="ECO:0000313" key="10">
    <source>
        <dbReference type="Proteomes" id="UP000612893"/>
    </source>
</evidence>
<dbReference type="CDD" id="cd00130">
    <property type="entry name" value="PAS"/>
    <property type="match status" value="1"/>
</dbReference>
<dbReference type="Pfam" id="PF08448">
    <property type="entry name" value="PAS_4"/>
    <property type="match status" value="1"/>
</dbReference>
<dbReference type="InterPro" id="IPR000014">
    <property type="entry name" value="PAS"/>
</dbReference>
<feature type="domain" description="PAS" evidence="8">
    <location>
        <begin position="772"/>
        <end position="816"/>
    </location>
</feature>
<sequence>MQLLYSELRPVFGYDPINLHVLEREGWFHNLAIDRGLLQDVRRKRLSESMFAANYDQFETVVSYPPRETHSLTDQGRGPGAERYPQTLIWVPIQLYGRLIGAVIYQLYSRRKILAFERALLEEVHAHMGVVVNSAYLNELTRNQAVSLGALNAIARALSATRDEDGVVVTLRRTLGPLLPIDELDLTVLSQDADGHAHRLSSVDGAVVRRQLSIGSPQLEPVGRVLTSGRPHLEAQPGGADDYPSVAWVPIKEGGDVSAVLSVRSKQAGAYEQSTLQFLQQVGDQVGLALRNAWSYANVERQARSLEVANAALQTERRRLETLHVLETGVAGAADERQVTEALFRALRGSVDSSGLLLVYLDTSGHLTGFVVRSGGPIRRLPPKPIEQTAYFKRLTVEARTIVETTPSDIRGGRSTSGWSVDDPDRWPAQVVWVPLLQGDRVVGALSVQRYEDRPFVREEVELVESAAPVVGIALRTVRLHRANELALRHSVRIQELAALAGHDSDSVVSSVAEQARSMLDAAGSACWAFNEEGRVASHAVAGDSRASRVLKWARPSLAAFEPMTGVRGSFVWSLVPLRYGPRLVGALGFVLSPTALDESINAPEDFVRTAAVAIENARLAAETWGRIRTLEAVAAFADLDIGQPEHARAEMGRLAERALADARGTLWLVDGSEMVNAGRPGDRLPLPPSRGLRALRSLPGSTHRKLAAKRGLRPDQVFSAPIFVEGELAGMLTADAIDPSPAEIRRLLGVLASQIGLVLGRLRLVSALDRQAETMNAILRNSPVGVVLEDAADKVIYVNPAIERIYGVGAQSIIGHPAERLLTQARANLVAQLEPPSDGAIEVRLGEKGEKVVQMRRVPIPNSAEHRGGLLTLHEDVTDERAMLDAKDLMLRAVGHEVRSPAAAMRATIASLLQWDQLMEPVQRRSVLEDAYEQSERLLNLVEGQLTIAKLEAGGFQPSPLPVALQETAAHVQRVLSSRYGARVDAVKFQFRTTQPKAYCEPSHLEQALTNLIGNALEHSWATRIVVNARSEDRRLEISVKDNGRGLPADRVDSLFSRSPAGKHRARGGLGLGLYLCWLIVERSFGGRVWLEQTGPKGTTFKFTVPAVVVDPTVTAVPAKSEDPGD</sequence>
<dbReference type="InterPro" id="IPR003018">
    <property type="entry name" value="GAF"/>
</dbReference>